<proteinExistence type="predicted"/>
<feature type="non-terminal residue" evidence="1">
    <location>
        <position position="1"/>
    </location>
</feature>
<sequence length="594" mass="60966">LSGLLGGLLGGSTKIGTSSNGGDLLGGLLGPSGILGGLLGGANSPLKLLLDPKSGLLAGLLGGPNGNLLKGLFDGKNGVVGAVTGVINQVLCLLENHGLGIVLQLLKLVPLDSILGLNQVCQADGGNDLLSLLFKNVLSLPLVNNIVCLTNSLGLQPVLQLVENIGMGKLIGLSKISCSGVPLISPNSTASNILSQLLGSLDVKIILSSSVGALANLATELDLANVLDVQKFVPQLLCLLQNGLKLDGVVKLIQKLGVDVLLNITNTNCKDGKPLFSDLIKASGLSLEKLLGQLGCLLNVAGLGPVEQLLGELKLSVLGALNSMCSARGVDGLLGSLLQGGLGALKPLICLLKSLPVVGDVVKLVEKLGLEKLLLVGNLTCESGSSALDLSSVLDVVTNLASSLNLDVLAGLNLTNILDLKLILDPLNGVLDLPGLLNSVACLVEHLGLKVVIDFLKQVGVTKAIGLNVELCTAVNGTSGSGVLSVLLNGLGENLLFDLFNTLGVSQLLQLADFIIQDGKLLGLDLLDNLLCIVASAGLQPVIDLLKKVGLDKLLGILDFFCLNGKPIRLNHTLDIFAEAIIRCEATDSVECTS</sequence>
<reference evidence="1 2" key="1">
    <citation type="submission" date="2024-04" db="EMBL/GenBank/DDBJ databases">
        <authorList>
            <consortium name="Genoscope - CEA"/>
            <person name="William W."/>
        </authorList>
    </citation>
    <scope>NUCLEOTIDE SEQUENCE [LARGE SCALE GENOMIC DNA]</scope>
</reference>
<name>A0AAV2I768_LYMST</name>
<evidence type="ECO:0000313" key="2">
    <source>
        <dbReference type="Proteomes" id="UP001497497"/>
    </source>
</evidence>
<organism evidence="1 2">
    <name type="scientific">Lymnaea stagnalis</name>
    <name type="common">Great pond snail</name>
    <name type="synonym">Helix stagnalis</name>
    <dbReference type="NCBI Taxonomy" id="6523"/>
    <lineage>
        <taxon>Eukaryota</taxon>
        <taxon>Metazoa</taxon>
        <taxon>Spiralia</taxon>
        <taxon>Lophotrochozoa</taxon>
        <taxon>Mollusca</taxon>
        <taxon>Gastropoda</taxon>
        <taxon>Heterobranchia</taxon>
        <taxon>Euthyneura</taxon>
        <taxon>Panpulmonata</taxon>
        <taxon>Hygrophila</taxon>
        <taxon>Lymnaeoidea</taxon>
        <taxon>Lymnaeidae</taxon>
        <taxon>Lymnaea</taxon>
    </lineage>
</organism>
<accession>A0AAV2I768</accession>
<evidence type="ECO:0000313" key="1">
    <source>
        <dbReference type="EMBL" id="CAL1542619.1"/>
    </source>
</evidence>
<comment type="caution">
    <text evidence="1">The sequence shown here is derived from an EMBL/GenBank/DDBJ whole genome shotgun (WGS) entry which is preliminary data.</text>
</comment>
<protein>
    <submittedName>
        <fullName evidence="1">Uncharacterized protein</fullName>
    </submittedName>
</protein>
<keyword evidence="2" id="KW-1185">Reference proteome</keyword>
<dbReference type="Proteomes" id="UP001497497">
    <property type="component" value="Unassembled WGS sequence"/>
</dbReference>
<gene>
    <name evidence="1" type="ORF">GSLYS_00016153001</name>
</gene>
<dbReference type="AlphaFoldDB" id="A0AAV2I768"/>
<dbReference type="EMBL" id="CAXITT010000496">
    <property type="protein sequence ID" value="CAL1542619.1"/>
    <property type="molecule type" value="Genomic_DNA"/>
</dbReference>